<keyword evidence="1 7" id="KW-0479">Metal-binding</keyword>
<dbReference type="SUPFAM" id="SSF47895">
    <property type="entry name" value="Transducin (alpha subunit), insertion domain"/>
    <property type="match status" value="1"/>
</dbReference>
<protein>
    <submittedName>
        <fullName evidence="8">G protein alpha i subunit</fullName>
    </submittedName>
</protein>
<keyword evidence="3 7" id="KW-0460">Magnesium</keyword>
<dbReference type="Proteomes" id="UP001149090">
    <property type="component" value="Unassembled WGS sequence"/>
</dbReference>
<dbReference type="PROSITE" id="PS51882">
    <property type="entry name" value="G_ALPHA"/>
    <property type="match status" value="1"/>
</dbReference>
<evidence type="ECO:0000313" key="9">
    <source>
        <dbReference type="Proteomes" id="UP001149090"/>
    </source>
</evidence>
<feature type="binding site" evidence="7">
    <location>
        <position position="50"/>
    </location>
    <ligand>
        <name>Mg(2+)</name>
        <dbReference type="ChEBI" id="CHEBI:18420"/>
    </ligand>
</feature>
<dbReference type="GO" id="GO:0007188">
    <property type="term" value="P:adenylate cyclase-modulating G protein-coupled receptor signaling pathway"/>
    <property type="evidence" value="ECO:0007669"/>
    <property type="project" value="TreeGrafter"/>
</dbReference>
<dbReference type="PANTHER" id="PTHR10218:SF302">
    <property type="entry name" value="GUANINE NUCLEOTIDE-BINDING PROTEIN ALPHA-5 SUBUNIT"/>
    <property type="match status" value="1"/>
</dbReference>
<dbReference type="InterPro" id="IPR011025">
    <property type="entry name" value="GproteinA_insert"/>
</dbReference>
<feature type="binding site" evidence="6">
    <location>
        <begin position="154"/>
        <end position="160"/>
    </location>
    <ligand>
        <name>GTP</name>
        <dbReference type="ChEBI" id="CHEBI:37565"/>
    </ligand>
</feature>
<dbReference type="GO" id="GO:0005525">
    <property type="term" value="F:GTP binding"/>
    <property type="evidence" value="ECO:0007669"/>
    <property type="project" value="UniProtKB-KW"/>
</dbReference>
<evidence type="ECO:0000256" key="1">
    <source>
        <dbReference type="ARBA" id="ARBA00022723"/>
    </source>
</evidence>
<feature type="binding site" evidence="6">
    <location>
        <position position="304"/>
    </location>
    <ligand>
        <name>GTP</name>
        <dbReference type="ChEBI" id="CHEBI:37565"/>
    </ligand>
</feature>
<reference evidence="8" key="1">
    <citation type="submission" date="2022-10" db="EMBL/GenBank/DDBJ databases">
        <title>Novel sulphate-reducing endosymbionts in the free-living metamonad Anaeramoeba.</title>
        <authorList>
            <person name="Jerlstrom-Hultqvist J."/>
            <person name="Cepicka I."/>
            <person name="Gallot-Lavallee L."/>
            <person name="Salas-Leiva D."/>
            <person name="Curtis B.A."/>
            <person name="Zahonova K."/>
            <person name="Pipaliya S."/>
            <person name="Dacks J."/>
            <person name="Roger A.J."/>
        </authorList>
    </citation>
    <scope>NUCLEOTIDE SEQUENCE</scope>
    <source>
        <strain evidence="8">BMAN</strain>
    </source>
</reference>
<dbReference type="Gene3D" id="3.40.50.300">
    <property type="entry name" value="P-loop containing nucleotide triphosphate hydrolases"/>
    <property type="match status" value="1"/>
</dbReference>
<comment type="caution">
    <text evidence="8">The sequence shown here is derived from an EMBL/GenBank/DDBJ whole genome shotgun (WGS) entry which is preliminary data.</text>
</comment>
<keyword evidence="9" id="KW-1185">Reference proteome</keyword>
<dbReference type="PANTHER" id="PTHR10218">
    <property type="entry name" value="GTP-BINDING PROTEIN ALPHA SUBUNIT"/>
    <property type="match status" value="1"/>
</dbReference>
<evidence type="ECO:0000313" key="8">
    <source>
        <dbReference type="EMBL" id="KAJ5070867.1"/>
    </source>
</evidence>
<name>A0A9Q0LDI1_ANAIG</name>
<evidence type="ECO:0000256" key="6">
    <source>
        <dbReference type="PIRSR" id="PIRSR601019-1"/>
    </source>
</evidence>
<dbReference type="SMART" id="SM00275">
    <property type="entry name" value="G_alpha"/>
    <property type="match status" value="1"/>
</dbReference>
<dbReference type="GO" id="GO:0001664">
    <property type="term" value="F:G protein-coupled receptor binding"/>
    <property type="evidence" value="ECO:0007669"/>
    <property type="project" value="TreeGrafter"/>
</dbReference>
<evidence type="ECO:0000256" key="4">
    <source>
        <dbReference type="ARBA" id="ARBA00023134"/>
    </source>
</evidence>
<dbReference type="InterPro" id="IPR001019">
    <property type="entry name" value="Gprotein_alpha_su"/>
</dbReference>
<dbReference type="Pfam" id="PF00503">
    <property type="entry name" value="G-alpha"/>
    <property type="match status" value="1"/>
</dbReference>
<accession>A0A9Q0LDI1</accession>
<proteinExistence type="predicted"/>
<dbReference type="OMA" id="GDKERKX"/>
<dbReference type="GO" id="GO:0005737">
    <property type="term" value="C:cytoplasm"/>
    <property type="evidence" value="ECO:0007669"/>
    <property type="project" value="TreeGrafter"/>
</dbReference>
<evidence type="ECO:0000256" key="5">
    <source>
        <dbReference type="ARBA" id="ARBA00023224"/>
    </source>
</evidence>
<organism evidence="8 9">
    <name type="scientific">Anaeramoeba ignava</name>
    <name type="common">Anaerobic marine amoeba</name>
    <dbReference type="NCBI Taxonomy" id="1746090"/>
    <lineage>
        <taxon>Eukaryota</taxon>
        <taxon>Metamonada</taxon>
        <taxon>Anaeramoebidae</taxon>
        <taxon>Anaeramoeba</taxon>
    </lineage>
</organism>
<feature type="binding site" evidence="6">
    <location>
        <begin position="179"/>
        <end position="183"/>
    </location>
    <ligand>
        <name>GTP</name>
        <dbReference type="ChEBI" id="CHEBI:37565"/>
    </ligand>
</feature>
<dbReference type="GO" id="GO:0005834">
    <property type="term" value="C:heterotrimeric G-protein complex"/>
    <property type="evidence" value="ECO:0007669"/>
    <property type="project" value="TreeGrafter"/>
</dbReference>
<evidence type="ECO:0000256" key="2">
    <source>
        <dbReference type="ARBA" id="ARBA00022741"/>
    </source>
</evidence>
<dbReference type="EMBL" id="JAPDFW010000092">
    <property type="protein sequence ID" value="KAJ5070867.1"/>
    <property type="molecule type" value="Genomic_DNA"/>
</dbReference>
<dbReference type="GO" id="GO:0003924">
    <property type="term" value="F:GTPase activity"/>
    <property type="evidence" value="ECO:0007669"/>
    <property type="project" value="InterPro"/>
</dbReference>
<dbReference type="GO" id="GO:0046872">
    <property type="term" value="F:metal ion binding"/>
    <property type="evidence" value="ECO:0007669"/>
    <property type="project" value="UniProtKB-KW"/>
</dbReference>
<feature type="binding site" evidence="6">
    <location>
        <begin position="248"/>
        <end position="251"/>
    </location>
    <ligand>
        <name>GTP</name>
        <dbReference type="ChEBI" id="CHEBI:37565"/>
    </ligand>
</feature>
<keyword evidence="2 6" id="KW-0547">Nucleotide-binding</keyword>
<gene>
    <name evidence="8" type="ORF">M0811_01848</name>
</gene>
<evidence type="ECO:0000256" key="3">
    <source>
        <dbReference type="ARBA" id="ARBA00022842"/>
    </source>
</evidence>
<keyword evidence="5" id="KW-0807">Transducer</keyword>
<dbReference type="OrthoDB" id="5817230at2759"/>
<dbReference type="InterPro" id="IPR027417">
    <property type="entry name" value="P-loop_NTPase"/>
</dbReference>
<dbReference type="AlphaFoldDB" id="A0A9Q0LDI1"/>
<dbReference type="Gene3D" id="1.10.400.10">
    <property type="entry name" value="GI Alpha 1, domain 2-like"/>
    <property type="match status" value="1"/>
</dbReference>
<sequence>MGIRLSKKKNKESKENQRNKQIEQFMRTEEDAQSKEIKILVLGAGDSGKTTLLKQMSILYQGGISPKEIQKYKRAIRANVIGYILTLIKAANDLQLDLLKENQRSIIKLWSDPSLKSAFEFRSKFQLADFAAYYLNNTAKIADPDYSPSNQDILNCRIPTTGVNVINFEVDKFNWRVVDVGGQRSERRKWIHQFDNVSVLIYVVAISEYDQKLFEDVTVNRMHESLSLFKKMVNNEFFKGTNVILMFNKIDLFEDKIKKIPLKNYFPDFDGEDDIVAAKEYFKQKFLNIGSNPKRHIFVHFACAIDTDNMKTVFEAIRSIVTENQLKKEGFIQNNNI</sequence>
<feature type="binding site" evidence="7">
    <location>
        <position position="160"/>
    </location>
    <ligand>
        <name>Mg(2+)</name>
        <dbReference type="ChEBI" id="CHEBI:18420"/>
    </ligand>
</feature>
<dbReference type="FunFam" id="3.40.50.300:FF:000563">
    <property type="entry name" value="Guanine nucleotide-binding protein alpha subunit"/>
    <property type="match status" value="1"/>
</dbReference>
<keyword evidence="4 6" id="KW-0342">GTP-binding</keyword>
<dbReference type="CDD" id="cd00066">
    <property type="entry name" value="G-alpha"/>
    <property type="match status" value="1"/>
</dbReference>
<evidence type="ECO:0000256" key="7">
    <source>
        <dbReference type="PIRSR" id="PIRSR601019-2"/>
    </source>
</evidence>
<dbReference type="PRINTS" id="PR00318">
    <property type="entry name" value="GPROTEINA"/>
</dbReference>
<dbReference type="SUPFAM" id="SSF52540">
    <property type="entry name" value="P-loop containing nucleoside triphosphate hydrolases"/>
    <property type="match status" value="1"/>
</dbReference>
<dbReference type="GO" id="GO:0031683">
    <property type="term" value="F:G-protein beta/gamma-subunit complex binding"/>
    <property type="evidence" value="ECO:0007669"/>
    <property type="project" value="InterPro"/>
</dbReference>